<comment type="caution">
    <text evidence="2">The sequence shown here is derived from an EMBL/GenBank/DDBJ whole genome shotgun (WGS) entry which is preliminary data.</text>
</comment>
<dbReference type="SMART" id="SM01034">
    <property type="entry name" value="BLUF"/>
    <property type="match status" value="1"/>
</dbReference>
<evidence type="ECO:0000313" key="3">
    <source>
        <dbReference type="Proteomes" id="UP000249135"/>
    </source>
</evidence>
<dbReference type="Proteomes" id="UP000249135">
    <property type="component" value="Unassembled WGS sequence"/>
</dbReference>
<dbReference type="SUPFAM" id="SSF54975">
    <property type="entry name" value="Acylphosphatase/BLUF domain-like"/>
    <property type="match status" value="1"/>
</dbReference>
<dbReference type="InterPro" id="IPR007024">
    <property type="entry name" value="BLUF_domain"/>
</dbReference>
<evidence type="ECO:0000259" key="1">
    <source>
        <dbReference type="PROSITE" id="PS50925"/>
    </source>
</evidence>
<dbReference type="EMBL" id="QFPP01000646">
    <property type="protein sequence ID" value="PZQ62212.1"/>
    <property type="molecule type" value="Genomic_DNA"/>
</dbReference>
<dbReference type="AlphaFoldDB" id="A0A2W5P8Y9"/>
<accession>A0A2W5P8Y9</accession>
<dbReference type="PROSITE" id="PS50925">
    <property type="entry name" value="BLUF"/>
    <property type="match status" value="1"/>
</dbReference>
<reference evidence="2 3" key="1">
    <citation type="submission" date="2017-08" db="EMBL/GenBank/DDBJ databases">
        <title>Infants hospitalized years apart are colonized by the same room-sourced microbial strains.</title>
        <authorList>
            <person name="Brooks B."/>
            <person name="Olm M.R."/>
            <person name="Firek B.A."/>
            <person name="Baker R."/>
            <person name="Thomas B.C."/>
            <person name="Morowitz M.J."/>
            <person name="Banfield J.F."/>
        </authorList>
    </citation>
    <scope>NUCLEOTIDE SEQUENCE [LARGE SCALE GENOMIC DNA]</scope>
    <source>
        <strain evidence="2">S2_005_003_R2_41</strain>
    </source>
</reference>
<gene>
    <name evidence="2" type="ORF">DI563_28690</name>
</gene>
<protein>
    <submittedName>
        <fullName evidence="2">Blue light sensor protein</fullName>
    </submittedName>
</protein>
<proteinExistence type="predicted"/>
<feature type="domain" description="BLUF" evidence="1">
    <location>
        <begin position="14"/>
        <end position="105"/>
    </location>
</feature>
<evidence type="ECO:0000313" key="2">
    <source>
        <dbReference type="EMBL" id="PZQ62212.1"/>
    </source>
</evidence>
<sequence length="141" mass="15731">MPDHTTPPTAPSPLYEFLYWSQLADSQSPTAIGQILARARPFNASNGITGLLVFDGQRFCQHLEGPTAAVEGLMGRIAADERHSELRIAYEGPLAERRYHRFDMGYAQAEDPLEMEQLALLRGEAALQRFLALRPSFDIQS</sequence>
<dbReference type="Gene3D" id="3.30.70.100">
    <property type="match status" value="1"/>
</dbReference>
<dbReference type="Pfam" id="PF04940">
    <property type="entry name" value="BLUF"/>
    <property type="match status" value="1"/>
</dbReference>
<dbReference type="GO" id="GO:0009882">
    <property type="term" value="F:blue light photoreceptor activity"/>
    <property type="evidence" value="ECO:0007669"/>
    <property type="project" value="InterPro"/>
</dbReference>
<name>A0A2W5P8Y9_VARPD</name>
<organism evidence="2 3">
    <name type="scientific">Variovorax paradoxus</name>
    <dbReference type="NCBI Taxonomy" id="34073"/>
    <lineage>
        <taxon>Bacteria</taxon>
        <taxon>Pseudomonadati</taxon>
        <taxon>Pseudomonadota</taxon>
        <taxon>Betaproteobacteria</taxon>
        <taxon>Burkholderiales</taxon>
        <taxon>Comamonadaceae</taxon>
        <taxon>Variovorax</taxon>
    </lineage>
</organism>
<dbReference type="GO" id="GO:0071949">
    <property type="term" value="F:FAD binding"/>
    <property type="evidence" value="ECO:0007669"/>
    <property type="project" value="InterPro"/>
</dbReference>
<dbReference type="InterPro" id="IPR036046">
    <property type="entry name" value="Acylphosphatase-like_dom_sf"/>
</dbReference>